<dbReference type="AlphaFoldDB" id="A0A9P8HRA7"/>
<dbReference type="GO" id="GO:0005524">
    <property type="term" value="F:ATP binding"/>
    <property type="evidence" value="ECO:0007669"/>
    <property type="project" value="InterPro"/>
</dbReference>
<dbReference type="PROSITE" id="PS50011">
    <property type="entry name" value="PROTEIN_KINASE_DOM"/>
    <property type="match status" value="1"/>
</dbReference>
<dbReference type="EMBL" id="JAGHQL010000257">
    <property type="protein sequence ID" value="KAH0534226.1"/>
    <property type="molecule type" value="Genomic_DNA"/>
</dbReference>
<organism evidence="2 3">
    <name type="scientific">Glutinoglossum americanum</name>
    <dbReference type="NCBI Taxonomy" id="1670608"/>
    <lineage>
        <taxon>Eukaryota</taxon>
        <taxon>Fungi</taxon>
        <taxon>Dikarya</taxon>
        <taxon>Ascomycota</taxon>
        <taxon>Pezizomycotina</taxon>
        <taxon>Geoglossomycetes</taxon>
        <taxon>Geoglossales</taxon>
        <taxon>Geoglossaceae</taxon>
        <taxon>Glutinoglossum</taxon>
    </lineage>
</organism>
<evidence type="ECO:0000313" key="2">
    <source>
        <dbReference type="EMBL" id="KAH0534226.1"/>
    </source>
</evidence>
<dbReference type="Proteomes" id="UP000698800">
    <property type="component" value="Unassembled WGS sequence"/>
</dbReference>
<name>A0A9P8HRA7_9PEZI</name>
<dbReference type="Pfam" id="PF24476">
    <property type="entry name" value="DUF7580"/>
    <property type="match status" value="1"/>
</dbReference>
<accession>A0A9P8HRA7</accession>
<dbReference type="InterPro" id="IPR000719">
    <property type="entry name" value="Prot_kinase_dom"/>
</dbReference>
<evidence type="ECO:0000259" key="1">
    <source>
        <dbReference type="PROSITE" id="PS50011"/>
    </source>
</evidence>
<sequence>MADELSLIGYRIGAASIGLGVFSTTIDLLHACKRGYDAWRGLEGLDRDLSILRAKLVLQQDLLEQWQRDWYGFAVTDSVSVTKLRLLKEHNGTVELALGSVHNLIDGMVSLREFAHSGRAPSGIERAKWIASELDTSRKSLNEITSLLEGLYRLLPPRSPNLEAAQAIISLNDHGEGSDAIETVLRSTSRQAIISGTLNLRRAERSLQQELQRRVTEMNNGPPTVELVITPARCQVGEEDKISAGFRRFGKLDGRPAIIEWKKYDRRWQGIKRTELDGRIKNLAHLLHNESKPEELRVLQCDGYFDNPADSRYGFVFTLPQPSEGYPISLREVIGDKSFDHLPTLEERYQIAYSLGLSIAILHTAGWLHKSIRSHNVLFLKQSKRPVWCRPYLVGFDYSRPDGRDESSEKPEQSKRFDIYRHPLSQGTPNERYRKEFDYYSFGAILVEIAGWRPIWDVWADGTPVETFKAQLLATAEQKVPHRMGRDYAEATLKCLNGELARRDCSEQKAFFIEVVEVLGRLIS</sequence>
<protein>
    <recommendedName>
        <fullName evidence="1">Protein kinase domain-containing protein</fullName>
    </recommendedName>
</protein>
<dbReference type="InterPro" id="IPR056002">
    <property type="entry name" value="DUF7580"/>
</dbReference>
<dbReference type="GO" id="GO:0004672">
    <property type="term" value="F:protein kinase activity"/>
    <property type="evidence" value="ECO:0007669"/>
    <property type="project" value="InterPro"/>
</dbReference>
<dbReference type="OrthoDB" id="1911848at2759"/>
<dbReference type="Gene3D" id="1.20.120.1020">
    <property type="entry name" value="Prion-inhibition and propagation, HeLo domain"/>
    <property type="match status" value="1"/>
</dbReference>
<proteinExistence type="predicted"/>
<dbReference type="PANTHER" id="PTHR37542">
    <property type="entry name" value="HELO DOMAIN-CONTAINING PROTEIN-RELATED"/>
    <property type="match status" value="1"/>
</dbReference>
<reference evidence="2" key="1">
    <citation type="submission" date="2021-03" db="EMBL/GenBank/DDBJ databases">
        <title>Comparative genomics and phylogenomic investigation of the class Geoglossomycetes provide insights into ecological specialization and systematics.</title>
        <authorList>
            <person name="Melie T."/>
            <person name="Pirro S."/>
            <person name="Miller A.N."/>
            <person name="Quandt A."/>
        </authorList>
    </citation>
    <scope>NUCLEOTIDE SEQUENCE</scope>
    <source>
        <strain evidence="2">GBOQ0MN5Z8</strain>
    </source>
</reference>
<dbReference type="SUPFAM" id="SSF56112">
    <property type="entry name" value="Protein kinase-like (PK-like)"/>
    <property type="match status" value="1"/>
</dbReference>
<gene>
    <name evidence="2" type="ORF">FGG08_007183</name>
</gene>
<evidence type="ECO:0000313" key="3">
    <source>
        <dbReference type="Proteomes" id="UP000698800"/>
    </source>
</evidence>
<dbReference type="InterPro" id="IPR038305">
    <property type="entry name" value="HeLo_sf"/>
</dbReference>
<dbReference type="InterPro" id="IPR011009">
    <property type="entry name" value="Kinase-like_dom_sf"/>
</dbReference>
<feature type="domain" description="Protein kinase" evidence="1">
    <location>
        <begin position="228"/>
        <end position="524"/>
    </location>
</feature>
<dbReference type="Gene3D" id="1.10.510.10">
    <property type="entry name" value="Transferase(Phosphotransferase) domain 1"/>
    <property type="match status" value="1"/>
</dbReference>
<keyword evidence="3" id="KW-1185">Reference proteome</keyword>
<comment type="caution">
    <text evidence="2">The sequence shown here is derived from an EMBL/GenBank/DDBJ whole genome shotgun (WGS) entry which is preliminary data.</text>
</comment>